<name>A0A850TAG2_9BACT</name>
<dbReference type="SUPFAM" id="SSF103088">
    <property type="entry name" value="OmpA-like"/>
    <property type="match status" value="1"/>
</dbReference>
<evidence type="ECO:0000256" key="2">
    <source>
        <dbReference type="PROSITE-ProRule" id="PRU00169"/>
    </source>
</evidence>
<accession>A0A850TAG2</accession>
<dbReference type="PANTHER" id="PTHR30570">
    <property type="entry name" value="PERIPLASMIC PHOSPHATE BINDING COMPONENT OF PHOSPHATE ABC TRANSPORTER"/>
    <property type="match status" value="1"/>
</dbReference>
<organism evidence="6 7">
    <name type="scientific">Desulfobacter latus</name>
    <dbReference type="NCBI Taxonomy" id="2292"/>
    <lineage>
        <taxon>Bacteria</taxon>
        <taxon>Pseudomonadati</taxon>
        <taxon>Thermodesulfobacteriota</taxon>
        <taxon>Desulfobacteria</taxon>
        <taxon>Desulfobacterales</taxon>
        <taxon>Desulfobacteraceae</taxon>
        <taxon>Desulfobacter</taxon>
    </lineage>
</organism>
<dbReference type="Gene3D" id="3.40.50.2300">
    <property type="match status" value="1"/>
</dbReference>
<dbReference type="SUPFAM" id="SSF53850">
    <property type="entry name" value="Periplasmic binding protein-like II"/>
    <property type="match status" value="1"/>
</dbReference>
<dbReference type="GO" id="GO:0016020">
    <property type="term" value="C:membrane"/>
    <property type="evidence" value="ECO:0007669"/>
    <property type="project" value="UniProtKB-UniRule"/>
</dbReference>
<evidence type="ECO:0000313" key="6">
    <source>
        <dbReference type="EMBL" id="NWH04366.1"/>
    </source>
</evidence>
<dbReference type="PROSITE" id="PS50110">
    <property type="entry name" value="RESPONSE_REGULATORY"/>
    <property type="match status" value="1"/>
</dbReference>
<dbReference type="InterPro" id="IPR024370">
    <property type="entry name" value="PBP_domain"/>
</dbReference>
<keyword evidence="1" id="KW-0732">Signal</keyword>
<gene>
    <name evidence="6" type="ORF">HXW94_05080</name>
</gene>
<dbReference type="RefSeq" id="WP_178365819.1">
    <property type="nucleotide sequence ID" value="NZ_JACADJ010000010.1"/>
</dbReference>
<dbReference type="PANTHER" id="PTHR30570:SF1">
    <property type="entry name" value="PHOSPHATE-BINDING PROTEIN PSTS"/>
    <property type="match status" value="1"/>
</dbReference>
<dbReference type="PROSITE" id="PS51123">
    <property type="entry name" value="OMPA_2"/>
    <property type="match status" value="1"/>
</dbReference>
<evidence type="ECO:0000313" key="7">
    <source>
        <dbReference type="Proteomes" id="UP000553343"/>
    </source>
</evidence>
<evidence type="ECO:0000256" key="1">
    <source>
        <dbReference type="ARBA" id="ARBA00022729"/>
    </source>
</evidence>
<dbReference type="Pfam" id="PF00691">
    <property type="entry name" value="OmpA"/>
    <property type="match status" value="1"/>
</dbReference>
<dbReference type="Gene3D" id="3.30.1330.60">
    <property type="entry name" value="OmpA-like domain"/>
    <property type="match status" value="1"/>
</dbReference>
<dbReference type="InterPro" id="IPR050811">
    <property type="entry name" value="Phosphate_ABC_transporter"/>
</dbReference>
<dbReference type="InterPro" id="IPR036737">
    <property type="entry name" value="OmpA-like_sf"/>
</dbReference>
<dbReference type="Proteomes" id="UP000553343">
    <property type="component" value="Unassembled WGS sequence"/>
</dbReference>
<dbReference type="AlphaFoldDB" id="A0A850TAG2"/>
<dbReference type="CDD" id="cd07185">
    <property type="entry name" value="OmpA_C-like"/>
    <property type="match status" value="1"/>
</dbReference>
<comment type="caution">
    <text evidence="6">The sequence shown here is derived from an EMBL/GenBank/DDBJ whole genome shotgun (WGS) entry which is preliminary data.</text>
</comment>
<reference evidence="6 7" key="1">
    <citation type="submission" date="2020-06" db="EMBL/GenBank/DDBJ databases">
        <title>High-quality draft genome of sulfate reducer Desulfobacter latus type strain AcrS2 isolated from marine sediment.</title>
        <authorList>
            <person name="Hoppe M."/>
            <person name="Larsen C.K."/>
            <person name="Marshall I.P.G."/>
            <person name="Schramm A."/>
            <person name="Marietou A.G."/>
        </authorList>
    </citation>
    <scope>NUCLEOTIDE SEQUENCE [LARGE SCALE GENOMIC DNA]</scope>
    <source>
        <strain evidence="6 7">AcRS2</strain>
    </source>
</reference>
<sequence>MDRILIIDPEKSVTFTLRKLLEHDFSNVLSCNDLITAEDITKANKCDIIIVNSGMKSNDGTGIIPYLQKKYPASLFIAITENSHENKNMPEGVIGAVNKPIDFFTAHSEILKMIQRNRSDKGLTGISLEDYLQIFCLNKMTKAILVKKETLQGIILVHNGKVIYAVQDRLVGEKAFYKMLSWNSKSLKEIEIKKIPQPNIEKNIEHLLLDAAYQIDEGEANEPENELLSEEAMADFSNTFEQDLFSGNKLPAKSDWVSDVSQQEKTGRGQKKNLAKTALFFIPLLILLGFGGYYGYQKYAGHPNTNSDAMILRTAQANQETEKKVMADTAPAETAGSEAIPKGVQGKHQAAGQSVPSTANETELLARVIQRVIQENNITSAETTPAETTPAETILRLHGSNTIGAKLAPALVKKYLTQKLDAKQITVKSGDHANESTILAFVDKRHIGIEIHAHGSSTGFKDLAAGKCDIAMASRQIKNKEIDKLAFLGDMSSISSEHVIGLDGIAVIVNKVNKINKLTSSEIKEAFNGSITDWGLLGGNSGSLINVYSRDDNSGTYDTFKSIVLGKEKPLINTAKRYESNPVLSDDVSKDRDGIGFTGLPYIRGAKALSVSDGAGQAILPTFFTVATEDYPISRRLYMYCSPIPDNPNVQPFIDFVHSEAGQKTVQEIGFVDMNIRSFHMPPPSAETVTNKTVLDRYLNEIKDAKRLSLNFRFKKAASELDNRSIRDLDRMVKFLTDKEERIILAGFADNSGSYNSNLQLAMGRAQKVASEMQSRGIMPSQVLSCSEELPVASNDSAKGREKNRRVEVWIK</sequence>
<keyword evidence="3" id="KW-0472">Membrane</keyword>
<dbReference type="Pfam" id="PF12849">
    <property type="entry name" value="PBP_like_2"/>
    <property type="match status" value="1"/>
</dbReference>
<protein>
    <submittedName>
        <fullName evidence="6">Substrate-binding domain-containing protein</fullName>
    </submittedName>
</protein>
<feature type="domain" description="OmpA-like" evidence="5">
    <location>
        <begin position="701"/>
        <end position="812"/>
    </location>
</feature>
<feature type="domain" description="Response regulatory" evidence="4">
    <location>
        <begin position="3"/>
        <end position="114"/>
    </location>
</feature>
<dbReference type="InterPro" id="IPR006665">
    <property type="entry name" value="OmpA-like"/>
</dbReference>
<dbReference type="InterPro" id="IPR025497">
    <property type="entry name" value="PatA-like_N"/>
</dbReference>
<evidence type="ECO:0000256" key="3">
    <source>
        <dbReference type="PROSITE-ProRule" id="PRU00473"/>
    </source>
</evidence>
<dbReference type="SUPFAM" id="SSF52172">
    <property type="entry name" value="CheY-like"/>
    <property type="match status" value="1"/>
</dbReference>
<comment type="caution">
    <text evidence="2">Lacks conserved residue(s) required for the propagation of feature annotation.</text>
</comment>
<dbReference type="CDD" id="cd13653">
    <property type="entry name" value="PBP2_phosphate_like_1"/>
    <property type="match status" value="1"/>
</dbReference>
<keyword evidence="7" id="KW-1185">Reference proteome</keyword>
<dbReference type="CDD" id="cd00156">
    <property type="entry name" value="REC"/>
    <property type="match status" value="1"/>
</dbReference>
<dbReference type="EMBL" id="JACADJ010000010">
    <property type="protein sequence ID" value="NWH04366.1"/>
    <property type="molecule type" value="Genomic_DNA"/>
</dbReference>
<dbReference type="InterPro" id="IPR011006">
    <property type="entry name" value="CheY-like_superfamily"/>
</dbReference>
<dbReference type="Pfam" id="PF00072">
    <property type="entry name" value="Response_reg"/>
    <property type="match status" value="1"/>
</dbReference>
<dbReference type="InterPro" id="IPR001789">
    <property type="entry name" value="Sig_transdc_resp-reg_receiver"/>
</dbReference>
<dbReference type="GO" id="GO:0000160">
    <property type="term" value="P:phosphorelay signal transduction system"/>
    <property type="evidence" value="ECO:0007669"/>
    <property type="project" value="InterPro"/>
</dbReference>
<proteinExistence type="predicted"/>
<evidence type="ECO:0000259" key="5">
    <source>
        <dbReference type="PROSITE" id="PS51123"/>
    </source>
</evidence>
<dbReference type="Pfam" id="PF14332">
    <property type="entry name" value="DUF4388"/>
    <property type="match status" value="1"/>
</dbReference>
<dbReference type="Gene3D" id="3.40.190.10">
    <property type="entry name" value="Periplasmic binding protein-like II"/>
    <property type="match status" value="2"/>
</dbReference>
<evidence type="ECO:0000259" key="4">
    <source>
        <dbReference type="PROSITE" id="PS50110"/>
    </source>
</evidence>